<dbReference type="Pfam" id="PF17032">
    <property type="entry name" value="Zn_ribbon_15"/>
    <property type="match status" value="1"/>
</dbReference>
<keyword evidence="3" id="KW-1185">Reference proteome</keyword>
<evidence type="ECO:0000259" key="1">
    <source>
        <dbReference type="Pfam" id="PF17032"/>
    </source>
</evidence>
<sequence length="80" mass="9437">MILFFGTKPGKLTIRHLQNLACSYCSQIGTVNAIIRPNYFHLFWIPLFKIGTSRYAECSHCKRVFYKEEFNEEMLKEISN</sequence>
<gene>
    <name evidence="2" type="ORF">ACFSQJ_12170</name>
</gene>
<dbReference type="Proteomes" id="UP001597526">
    <property type="component" value="Unassembled WGS sequence"/>
</dbReference>
<accession>A0ABW5MWJ7</accession>
<comment type="caution">
    <text evidence="2">The sequence shown here is derived from an EMBL/GenBank/DDBJ whole genome shotgun (WGS) entry which is preliminary data.</text>
</comment>
<evidence type="ECO:0000313" key="3">
    <source>
        <dbReference type="Proteomes" id="UP001597526"/>
    </source>
</evidence>
<evidence type="ECO:0000313" key="2">
    <source>
        <dbReference type="EMBL" id="MFD2587692.1"/>
    </source>
</evidence>
<protein>
    <submittedName>
        <fullName evidence="2">Zinc-ribbon domain-containing protein</fullName>
    </submittedName>
</protein>
<organism evidence="2 3">
    <name type="scientific">Croceitalea marina</name>
    <dbReference type="NCBI Taxonomy" id="1775166"/>
    <lineage>
        <taxon>Bacteria</taxon>
        <taxon>Pseudomonadati</taxon>
        <taxon>Bacteroidota</taxon>
        <taxon>Flavobacteriia</taxon>
        <taxon>Flavobacteriales</taxon>
        <taxon>Flavobacteriaceae</taxon>
        <taxon>Croceitalea</taxon>
    </lineage>
</organism>
<dbReference type="EMBL" id="JBHULB010000016">
    <property type="protein sequence ID" value="MFD2587692.1"/>
    <property type="molecule type" value="Genomic_DNA"/>
</dbReference>
<reference evidence="3" key="1">
    <citation type="journal article" date="2019" name="Int. J. Syst. Evol. Microbiol.">
        <title>The Global Catalogue of Microorganisms (GCM) 10K type strain sequencing project: providing services to taxonomists for standard genome sequencing and annotation.</title>
        <authorList>
            <consortium name="The Broad Institute Genomics Platform"/>
            <consortium name="The Broad Institute Genome Sequencing Center for Infectious Disease"/>
            <person name="Wu L."/>
            <person name="Ma J."/>
        </authorList>
    </citation>
    <scope>NUCLEOTIDE SEQUENCE [LARGE SCALE GENOMIC DNA]</scope>
    <source>
        <strain evidence="3">KCTC 52368</strain>
    </source>
</reference>
<dbReference type="InterPro" id="IPR031493">
    <property type="entry name" value="Zinc_ribbon_15"/>
</dbReference>
<name>A0ABW5MWJ7_9FLAO</name>
<proteinExistence type="predicted"/>
<feature type="domain" description="Zinc-ribbon 15" evidence="1">
    <location>
        <begin position="21"/>
        <end position="69"/>
    </location>
</feature>
<dbReference type="RefSeq" id="WP_377767248.1">
    <property type="nucleotide sequence ID" value="NZ_JBHULB010000016.1"/>
</dbReference>